<evidence type="ECO:0000313" key="13">
    <source>
        <dbReference type="Proteomes" id="UP000078368"/>
    </source>
</evidence>
<feature type="transmembrane region" description="Helical" evidence="10">
    <location>
        <begin position="298"/>
        <end position="320"/>
    </location>
</feature>
<evidence type="ECO:0000256" key="6">
    <source>
        <dbReference type="ARBA" id="ARBA00023053"/>
    </source>
</evidence>
<keyword evidence="5 10" id="KW-1133">Transmembrane helix</keyword>
<evidence type="ECO:0000256" key="4">
    <source>
        <dbReference type="ARBA" id="ARBA00022692"/>
    </source>
</evidence>
<dbReference type="GO" id="GO:0005886">
    <property type="term" value="C:plasma membrane"/>
    <property type="evidence" value="ECO:0007669"/>
    <property type="project" value="UniProtKB-SubCell"/>
</dbReference>
<dbReference type="InterPro" id="IPR018422">
    <property type="entry name" value="Cation/H_exchanger_CPA1"/>
</dbReference>
<dbReference type="Proteomes" id="UP000078368">
    <property type="component" value="Unassembled WGS sequence"/>
</dbReference>
<dbReference type="EMBL" id="LVZK01000001">
    <property type="protein sequence ID" value="OAP86387.1"/>
    <property type="molecule type" value="Genomic_DNA"/>
</dbReference>
<keyword evidence="9" id="KW-0739">Sodium transport</keyword>
<name>A0A179B3V7_9ACTO</name>
<organism evidence="12 13">
    <name type="scientific">Peptidiphaga gingivicola</name>
    <dbReference type="NCBI Taxonomy" id="2741497"/>
    <lineage>
        <taxon>Bacteria</taxon>
        <taxon>Bacillati</taxon>
        <taxon>Actinomycetota</taxon>
        <taxon>Actinomycetes</taxon>
        <taxon>Actinomycetales</taxon>
        <taxon>Actinomycetaceae</taxon>
        <taxon>Peptidiphaga</taxon>
    </lineage>
</organism>
<dbReference type="PANTHER" id="PTHR10110:SF86">
    <property type="entry name" value="SODIUM_HYDROGEN EXCHANGER 7"/>
    <property type="match status" value="1"/>
</dbReference>
<proteinExistence type="predicted"/>
<feature type="transmembrane region" description="Helical" evidence="10">
    <location>
        <begin position="372"/>
        <end position="397"/>
    </location>
</feature>
<keyword evidence="2" id="KW-0813">Transport</keyword>
<protein>
    <recommendedName>
        <fullName evidence="11">Cation/H+ exchanger transmembrane domain-containing protein</fullName>
    </recommendedName>
</protein>
<evidence type="ECO:0000256" key="3">
    <source>
        <dbReference type="ARBA" id="ARBA00022475"/>
    </source>
</evidence>
<dbReference type="OrthoDB" id="57886at2"/>
<keyword evidence="4 10" id="KW-0812">Transmembrane</keyword>
<dbReference type="AlphaFoldDB" id="A0A179B3V7"/>
<feature type="transmembrane region" description="Helical" evidence="10">
    <location>
        <begin position="54"/>
        <end position="71"/>
    </location>
</feature>
<evidence type="ECO:0000256" key="2">
    <source>
        <dbReference type="ARBA" id="ARBA00022448"/>
    </source>
</evidence>
<dbReference type="RefSeq" id="WP_064231206.1">
    <property type="nucleotide sequence ID" value="NZ_LVZK01000001.1"/>
</dbReference>
<feature type="domain" description="Cation/H+ exchanger transmembrane" evidence="11">
    <location>
        <begin position="13"/>
        <end position="396"/>
    </location>
</feature>
<evidence type="ECO:0000256" key="8">
    <source>
        <dbReference type="ARBA" id="ARBA00023136"/>
    </source>
</evidence>
<dbReference type="GO" id="GO:0015386">
    <property type="term" value="F:potassium:proton antiporter activity"/>
    <property type="evidence" value="ECO:0007669"/>
    <property type="project" value="TreeGrafter"/>
</dbReference>
<dbReference type="GO" id="GO:0051453">
    <property type="term" value="P:regulation of intracellular pH"/>
    <property type="evidence" value="ECO:0007669"/>
    <property type="project" value="TreeGrafter"/>
</dbReference>
<evidence type="ECO:0000256" key="1">
    <source>
        <dbReference type="ARBA" id="ARBA00004651"/>
    </source>
</evidence>
<feature type="transmembrane region" description="Helical" evidence="10">
    <location>
        <begin position="30"/>
        <end position="48"/>
    </location>
</feature>
<feature type="transmembrane region" description="Helical" evidence="10">
    <location>
        <begin position="206"/>
        <end position="224"/>
    </location>
</feature>
<keyword evidence="3" id="KW-1003">Cell membrane</keyword>
<dbReference type="GO" id="GO:0015385">
    <property type="term" value="F:sodium:proton antiporter activity"/>
    <property type="evidence" value="ECO:0007669"/>
    <property type="project" value="InterPro"/>
</dbReference>
<dbReference type="Gene3D" id="6.10.140.1330">
    <property type="match status" value="1"/>
</dbReference>
<dbReference type="PANTHER" id="PTHR10110">
    <property type="entry name" value="SODIUM/HYDROGEN EXCHANGER"/>
    <property type="match status" value="1"/>
</dbReference>
<keyword evidence="7" id="KW-0406">Ion transport</keyword>
<feature type="transmembrane region" description="Helical" evidence="10">
    <location>
        <begin position="83"/>
        <end position="106"/>
    </location>
</feature>
<accession>A0A179B3V7</accession>
<comment type="caution">
    <text evidence="12">The sequence shown here is derived from an EMBL/GenBank/DDBJ whole genome shotgun (WGS) entry which is preliminary data.</text>
</comment>
<reference evidence="12 13" key="1">
    <citation type="submission" date="2016-04" db="EMBL/GenBank/DDBJ databases">
        <title>Peptidophaga gingivicola gen. nov., sp. nov., isolated from human subgingival plaque.</title>
        <authorList>
            <person name="Beall C.J."/>
            <person name="Mokrzan E.M."/>
            <person name="Griffen A.L."/>
            <person name="Leys E.J."/>
        </authorList>
    </citation>
    <scope>NUCLEOTIDE SEQUENCE [LARGE SCALE GENOMIC DNA]</scope>
    <source>
        <strain evidence="12 13">BA112</strain>
    </source>
</reference>
<evidence type="ECO:0000259" key="11">
    <source>
        <dbReference type="Pfam" id="PF00999"/>
    </source>
</evidence>
<evidence type="ECO:0000256" key="9">
    <source>
        <dbReference type="ARBA" id="ARBA00023201"/>
    </source>
</evidence>
<dbReference type="STRING" id="1823756.A4H34_04365"/>
<evidence type="ECO:0000256" key="7">
    <source>
        <dbReference type="ARBA" id="ARBA00023065"/>
    </source>
</evidence>
<evidence type="ECO:0000256" key="5">
    <source>
        <dbReference type="ARBA" id="ARBA00022989"/>
    </source>
</evidence>
<feature type="transmembrane region" description="Helical" evidence="10">
    <location>
        <begin position="181"/>
        <end position="199"/>
    </location>
</feature>
<evidence type="ECO:0000256" key="10">
    <source>
        <dbReference type="SAM" id="Phobius"/>
    </source>
</evidence>
<feature type="transmembrane region" description="Helical" evidence="10">
    <location>
        <begin position="6"/>
        <end position="23"/>
    </location>
</feature>
<keyword evidence="13" id="KW-1185">Reference proteome</keyword>
<sequence>MPTLVMILSLVLVTIVAVWIGEMTRLPYPVLLLLFVAGLSFVPPVPVFTMDPEIILPLFLPPLLFAVARRASWSVFVRRWRTLLILAVFLTAVTACAVAGMVMWLFPAATLPLALALGAMVSPPDPVAVEAVAEPAKVPRGIMRTLQTESLFNDAVAIVLFTTAVSAVEGDGRLSTAFGRFLAGVAIAGLVGFLLGWIVSIANRGIHNVAATGAVTMVAPFIAYLAAEKVHASGVIAVVVTALEINRREVAEASRDRILTSSFWEVVDLLVTGVAFGLVGSELRQVVSDEGWDDIAGYLPLAFVVVGLVILVRFLAMGVLRWVARVGGGGGVPRNWRDCLVLTWCGMRGLATLALALSLPEWGGPSNREFRSFAVVVGAVVLFVTLVPAGLLLPWLIRVLDLAEDESSLKEEAAELADRAQHAAYNALEHYFENQDFPISQREELREWADRIKIRLESDQQWDHVGGSELTDTAIRSASEIRNLVIGAQSVALEAARAEILEARNDPTVDVGTVEQVLHRLDLRTLSLPRNRPRTQTREARSGTANLAQRRGRINPVENIAKRVNARRHRSAEMDD</sequence>
<keyword evidence="6" id="KW-0915">Sodium</keyword>
<keyword evidence="8 10" id="KW-0472">Membrane</keyword>
<comment type="subcellular location">
    <subcellularLocation>
        <location evidence="1">Cell membrane</location>
        <topology evidence="1">Multi-pass membrane protein</topology>
    </subcellularLocation>
</comment>
<gene>
    <name evidence="12" type="ORF">A4H34_04365</name>
</gene>
<dbReference type="Pfam" id="PF00999">
    <property type="entry name" value="Na_H_Exchanger"/>
    <property type="match status" value="1"/>
</dbReference>
<evidence type="ECO:0000313" key="12">
    <source>
        <dbReference type="EMBL" id="OAP86387.1"/>
    </source>
</evidence>
<dbReference type="GO" id="GO:0098719">
    <property type="term" value="P:sodium ion import across plasma membrane"/>
    <property type="evidence" value="ECO:0007669"/>
    <property type="project" value="TreeGrafter"/>
</dbReference>
<dbReference type="InterPro" id="IPR006153">
    <property type="entry name" value="Cation/H_exchanger_TM"/>
</dbReference>